<keyword evidence="3" id="KW-1185">Reference proteome</keyword>
<dbReference type="EMBL" id="CP030918">
    <property type="protein sequence ID" value="AXC49037.1"/>
    <property type="molecule type" value="Genomic_DNA"/>
</dbReference>
<evidence type="ECO:0008006" key="4">
    <source>
        <dbReference type="Google" id="ProtNLM"/>
    </source>
</evidence>
<evidence type="ECO:0000313" key="2">
    <source>
        <dbReference type="EMBL" id="AXC49037.1"/>
    </source>
</evidence>
<reference evidence="3" key="1">
    <citation type="submission" date="2018-07" db="EMBL/GenBank/DDBJ databases">
        <title>Genome sequencing of Paracoccus sp. SC2-6.</title>
        <authorList>
            <person name="Heo J."/>
            <person name="Kim S.-J."/>
            <person name="Kwon S.-W."/>
        </authorList>
    </citation>
    <scope>NUCLEOTIDE SEQUENCE [LARGE SCALE GENOMIC DNA]</scope>
    <source>
        <strain evidence="3">SC2-6</strain>
    </source>
</reference>
<name>A0A344PI32_9RHOB</name>
<dbReference type="Proteomes" id="UP000252023">
    <property type="component" value="Chromosome"/>
</dbReference>
<dbReference type="KEGG" id="pars:DRW48_04435"/>
<accession>A0A344PI32</accession>
<evidence type="ECO:0000313" key="3">
    <source>
        <dbReference type="Proteomes" id="UP000252023"/>
    </source>
</evidence>
<feature type="region of interest" description="Disordered" evidence="1">
    <location>
        <begin position="180"/>
        <end position="200"/>
    </location>
</feature>
<dbReference type="RefSeq" id="WP_114075356.1">
    <property type="nucleotide sequence ID" value="NZ_CP030918.1"/>
</dbReference>
<organism evidence="2 3">
    <name type="scientific">Paracoccus suum</name>
    <dbReference type="NCBI Taxonomy" id="2259340"/>
    <lineage>
        <taxon>Bacteria</taxon>
        <taxon>Pseudomonadati</taxon>
        <taxon>Pseudomonadota</taxon>
        <taxon>Alphaproteobacteria</taxon>
        <taxon>Rhodobacterales</taxon>
        <taxon>Paracoccaceae</taxon>
        <taxon>Paracoccus</taxon>
    </lineage>
</organism>
<protein>
    <recommendedName>
        <fullName evidence="4">Flagellar assembly protein FliH/Type III secretion system HrpE domain-containing protein</fullName>
    </recommendedName>
</protein>
<gene>
    <name evidence="2" type="ORF">DRW48_04435</name>
</gene>
<proteinExistence type="predicted"/>
<sequence length="200" mass="20460">MIQTLQLESFLRVAPAPPPAAVFDEADLAMARAAGRVEGLAEGRDAAASILAAAVDELAAQLAAQDRRLADSSRHLEVQISDVARAIIAALAAPLRAETLSAQVCAALAAEIEAGIPAPPRLRCEAASAPALRAALDSGGLHQIQIDTGGSGAEFGVPDGLVRLDPDRLQAALLAIVAEMDAPDPGRPADTSPPEENSDE</sequence>
<dbReference type="AlphaFoldDB" id="A0A344PI32"/>
<evidence type="ECO:0000256" key="1">
    <source>
        <dbReference type="SAM" id="MobiDB-lite"/>
    </source>
</evidence>